<reference evidence="3 4" key="1">
    <citation type="journal article" date="2018" name="Int. J. Syst. Evol. Microbiol.">
        <title>Rubneribacter badeniensis gen. nov., sp. nov. and Enteroscipio rubneri gen. nov., sp. nov., new members of the Eggerthellaceae isolated from human faeces.</title>
        <authorList>
            <person name="Danylec N."/>
            <person name="Gobl A."/>
            <person name="Stoll D.A."/>
            <person name="Hetzer B."/>
            <person name="Kulling S.E."/>
            <person name="Huch M."/>
        </authorList>
    </citation>
    <scope>NUCLEOTIDE SEQUENCE [LARGE SCALE GENOMIC DNA]</scope>
    <source>
        <strain evidence="3 4">ResAG-85</strain>
    </source>
</reference>
<keyword evidence="1" id="KW-0592">Phosphate transport</keyword>
<dbReference type="InterPro" id="IPR038078">
    <property type="entry name" value="PhoU-like_sf"/>
</dbReference>
<feature type="domain" description="PhoU" evidence="2">
    <location>
        <begin position="20"/>
        <end position="103"/>
    </location>
</feature>
<evidence type="ECO:0000313" key="4">
    <source>
        <dbReference type="Proteomes" id="UP000236488"/>
    </source>
</evidence>
<dbReference type="Proteomes" id="UP000236488">
    <property type="component" value="Unassembled WGS sequence"/>
</dbReference>
<dbReference type="PIRSF" id="PIRSF003107">
    <property type="entry name" value="PhoU"/>
    <property type="match status" value="1"/>
</dbReference>
<dbReference type="AlphaFoldDB" id="A0A2K2U6R6"/>
<evidence type="ECO:0000259" key="2">
    <source>
        <dbReference type="Pfam" id="PF01895"/>
    </source>
</evidence>
<gene>
    <name evidence="3" type="ORF">C2L80_03405</name>
</gene>
<dbReference type="InterPro" id="IPR028366">
    <property type="entry name" value="PhoU"/>
</dbReference>
<dbReference type="PANTHER" id="PTHR42930">
    <property type="entry name" value="PHOSPHATE-SPECIFIC TRANSPORT SYSTEM ACCESSORY PROTEIN PHOU"/>
    <property type="match status" value="1"/>
</dbReference>
<dbReference type="GO" id="GO:0005737">
    <property type="term" value="C:cytoplasm"/>
    <property type="evidence" value="ECO:0007669"/>
    <property type="project" value="UniProtKB-SubCell"/>
</dbReference>
<proteinExistence type="inferred from homology"/>
<dbReference type="EMBL" id="PPEL01000010">
    <property type="protein sequence ID" value="PNV66007.1"/>
    <property type="molecule type" value="Genomic_DNA"/>
</dbReference>
<dbReference type="InterPro" id="IPR026022">
    <property type="entry name" value="PhoU_dom"/>
</dbReference>
<sequence>MQSRSKYIKQLDDLEAHVQRLGDHVVADIRAAGLALAGDEGSAEGVLQGRKAERRLQHAIESGCLDALLLQQPLVAGDLRFVSGVFRIVSDLSHIGSMTRDIAFLSQSVPGEIVARVGENLAASCEKTADMVALAVGAFKDADEEAARRVFALDNEVDELYKRSQDVIVEMIRTTTSDPEHLPELLMVAKYFERIGDDAQRIAGWALFRVTGHHEVYYKAHDGEGANEAFPS</sequence>
<feature type="domain" description="PhoU" evidence="2">
    <location>
        <begin position="126"/>
        <end position="205"/>
    </location>
</feature>
<dbReference type="GO" id="GO:0030643">
    <property type="term" value="P:intracellular phosphate ion homeostasis"/>
    <property type="evidence" value="ECO:0007669"/>
    <property type="project" value="InterPro"/>
</dbReference>
<comment type="subcellular location">
    <subcellularLocation>
        <location evidence="1">Cytoplasm</location>
    </subcellularLocation>
</comment>
<organism evidence="3 4">
    <name type="scientific">Rubneribacter badeniensis</name>
    <dbReference type="NCBI Taxonomy" id="2070688"/>
    <lineage>
        <taxon>Bacteria</taxon>
        <taxon>Bacillati</taxon>
        <taxon>Actinomycetota</taxon>
        <taxon>Coriobacteriia</taxon>
        <taxon>Eggerthellales</taxon>
        <taxon>Eggerthellaceae</taxon>
        <taxon>Rubneribacter</taxon>
    </lineage>
</organism>
<dbReference type="RefSeq" id="WP_087194450.1">
    <property type="nucleotide sequence ID" value="NZ_PPEL01000010.1"/>
</dbReference>
<name>A0A2K2U6R6_9ACTN</name>
<protein>
    <recommendedName>
        <fullName evidence="1">Phosphate-specific transport system accessory protein PhoU</fullName>
    </recommendedName>
</protein>
<dbReference type="PANTHER" id="PTHR42930:SF3">
    <property type="entry name" value="PHOSPHATE-SPECIFIC TRANSPORT SYSTEM ACCESSORY PROTEIN PHOU"/>
    <property type="match status" value="1"/>
</dbReference>
<comment type="function">
    <text evidence="1">Plays a role in the regulation of phosphate uptake.</text>
</comment>
<keyword evidence="1" id="KW-0963">Cytoplasm</keyword>
<dbReference type="SUPFAM" id="SSF109755">
    <property type="entry name" value="PhoU-like"/>
    <property type="match status" value="1"/>
</dbReference>
<comment type="subunit">
    <text evidence="1">Homodimer.</text>
</comment>
<evidence type="ECO:0000256" key="1">
    <source>
        <dbReference type="PIRNR" id="PIRNR003107"/>
    </source>
</evidence>
<keyword evidence="1" id="KW-0813">Transport</keyword>
<dbReference type="Pfam" id="PF01895">
    <property type="entry name" value="PhoU"/>
    <property type="match status" value="2"/>
</dbReference>
<dbReference type="GO" id="GO:0006817">
    <property type="term" value="P:phosphate ion transport"/>
    <property type="evidence" value="ECO:0007669"/>
    <property type="project" value="UniProtKB-KW"/>
</dbReference>
<comment type="caution">
    <text evidence="3">The sequence shown here is derived from an EMBL/GenBank/DDBJ whole genome shotgun (WGS) entry which is preliminary data.</text>
</comment>
<dbReference type="Gene3D" id="1.20.58.220">
    <property type="entry name" value="Phosphate transport system protein phou homolog 2, domain 2"/>
    <property type="match status" value="1"/>
</dbReference>
<keyword evidence="4" id="KW-1185">Reference proteome</keyword>
<evidence type="ECO:0000313" key="3">
    <source>
        <dbReference type="EMBL" id="PNV66007.1"/>
    </source>
</evidence>
<comment type="similarity">
    <text evidence="1">Belongs to the PhoU family.</text>
</comment>
<dbReference type="GO" id="GO:0045936">
    <property type="term" value="P:negative regulation of phosphate metabolic process"/>
    <property type="evidence" value="ECO:0007669"/>
    <property type="project" value="InterPro"/>
</dbReference>
<accession>A0A2K2U6R6</accession>